<evidence type="ECO:0000313" key="5">
    <source>
        <dbReference type="EMBL" id="TVT24266.1"/>
    </source>
</evidence>
<organism evidence="5 6">
    <name type="scientific">Amycolatopsis acidiphila</name>
    <dbReference type="NCBI Taxonomy" id="715473"/>
    <lineage>
        <taxon>Bacteria</taxon>
        <taxon>Bacillati</taxon>
        <taxon>Actinomycetota</taxon>
        <taxon>Actinomycetes</taxon>
        <taxon>Pseudonocardiales</taxon>
        <taxon>Pseudonocardiaceae</taxon>
        <taxon>Amycolatopsis</taxon>
    </lineage>
</organism>
<dbReference type="InterPro" id="IPR029000">
    <property type="entry name" value="Cyclophilin-like_dom_sf"/>
</dbReference>
<keyword evidence="1" id="KW-0547">Nucleotide-binding</keyword>
<gene>
    <name evidence="5" type="ORF">FNH06_06760</name>
</gene>
<sequence>MRTMLVGARALLVELDDRTAVDDLYAEIERRRVAGTLPRCEEVVPGARTVLLDGLTDPVALARDLTSWHIPRTEAPATALVEVPTVYDGADLAEVARYWEMTTREVIATHTGSRHRVAFCGFAPGFAYLTGLPPGRTVRRRPAPRSAVPTGAVGLADQYTGIYPRSSPGGWQLIGRTDLSLWDTGRVPAALLTPGTEVRFVEVPA</sequence>
<dbReference type="GO" id="GO:0016787">
    <property type="term" value="F:hydrolase activity"/>
    <property type="evidence" value="ECO:0007669"/>
    <property type="project" value="UniProtKB-KW"/>
</dbReference>
<feature type="domain" description="Carboxyltransferase" evidence="4">
    <location>
        <begin position="1"/>
        <end position="192"/>
    </location>
</feature>
<accession>A0A558AJ18</accession>
<dbReference type="Proteomes" id="UP000318578">
    <property type="component" value="Unassembled WGS sequence"/>
</dbReference>
<dbReference type="EMBL" id="VJZA01000007">
    <property type="protein sequence ID" value="TVT24266.1"/>
    <property type="molecule type" value="Genomic_DNA"/>
</dbReference>
<evidence type="ECO:0000256" key="1">
    <source>
        <dbReference type="ARBA" id="ARBA00022741"/>
    </source>
</evidence>
<dbReference type="InterPro" id="IPR010016">
    <property type="entry name" value="PxpB"/>
</dbReference>
<dbReference type="Pfam" id="PF02682">
    <property type="entry name" value="CT_C_D"/>
    <property type="match status" value="1"/>
</dbReference>
<dbReference type="AlphaFoldDB" id="A0A558AJ18"/>
<evidence type="ECO:0000259" key="4">
    <source>
        <dbReference type="SMART" id="SM00796"/>
    </source>
</evidence>
<keyword evidence="6" id="KW-1185">Reference proteome</keyword>
<protein>
    <submittedName>
        <fullName evidence="5">Allophanate hydrolase subunit 1</fullName>
    </submittedName>
</protein>
<dbReference type="PANTHER" id="PTHR34698:SF2">
    <property type="entry name" value="5-OXOPROLINASE SUBUNIT B"/>
    <property type="match status" value="1"/>
</dbReference>
<dbReference type="PANTHER" id="PTHR34698">
    <property type="entry name" value="5-OXOPROLINASE SUBUNIT B"/>
    <property type="match status" value="1"/>
</dbReference>
<dbReference type="OrthoDB" id="9778567at2"/>
<reference evidence="5 6" key="1">
    <citation type="submission" date="2019-07" db="EMBL/GenBank/DDBJ databases">
        <title>New species of Amycolatopsis and Streptomyces.</title>
        <authorList>
            <person name="Duangmal K."/>
            <person name="Teo W.F.A."/>
            <person name="Lipun K."/>
        </authorList>
    </citation>
    <scope>NUCLEOTIDE SEQUENCE [LARGE SCALE GENOMIC DNA]</scope>
    <source>
        <strain evidence="5 6">JCM 30562</strain>
    </source>
</reference>
<proteinExistence type="predicted"/>
<name>A0A558AJ18_9PSEU</name>
<dbReference type="InterPro" id="IPR003833">
    <property type="entry name" value="CT_C_D"/>
</dbReference>
<dbReference type="GO" id="GO:0005524">
    <property type="term" value="F:ATP binding"/>
    <property type="evidence" value="ECO:0007669"/>
    <property type="project" value="UniProtKB-KW"/>
</dbReference>
<dbReference type="SMART" id="SM00796">
    <property type="entry name" value="AHS1"/>
    <property type="match status" value="1"/>
</dbReference>
<dbReference type="Gene3D" id="3.30.1360.40">
    <property type="match status" value="1"/>
</dbReference>
<dbReference type="RefSeq" id="WP_144635309.1">
    <property type="nucleotide sequence ID" value="NZ_BNAX01000016.1"/>
</dbReference>
<keyword evidence="3" id="KW-0067">ATP-binding</keyword>
<evidence type="ECO:0000256" key="2">
    <source>
        <dbReference type="ARBA" id="ARBA00022801"/>
    </source>
</evidence>
<keyword evidence="2 5" id="KW-0378">Hydrolase</keyword>
<dbReference type="SUPFAM" id="SSF50891">
    <property type="entry name" value="Cyclophilin-like"/>
    <property type="match status" value="1"/>
</dbReference>
<evidence type="ECO:0000313" key="6">
    <source>
        <dbReference type="Proteomes" id="UP000318578"/>
    </source>
</evidence>
<dbReference type="Gene3D" id="2.40.100.10">
    <property type="entry name" value="Cyclophilin-like"/>
    <property type="match status" value="1"/>
</dbReference>
<comment type="caution">
    <text evidence="5">The sequence shown here is derived from an EMBL/GenBank/DDBJ whole genome shotgun (WGS) entry which is preliminary data.</text>
</comment>
<evidence type="ECO:0000256" key="3">
    <source>
        <dbReference type="ARBA" id="ARBA00022840"/>
    </source>
</evidence>